<feature type="compositionally biased region" description="Pro residues" evidence="1">
    <location>
        <begin position="195"/>
        <end position="205"/>
    </location>
</feature>
<sequence>MSEPATAPTTATTSPKTQASKPILQPKSQSKSQPKPGGSGLQTTKHAPSQPNAPLSQTKKVSGRSSKPIINWFQRKLAGTVKPNRRVLHDDAQTRSDSGTTRGKSRVGPSGSKLTSRVASSPFPQPTLLTPPRTRNEVSVPTRRKTISLDGDEAQNYTIHSDDMDRSTARSSFARESTWSPTSNMEADEDASVRPLPPSGPPSPSPSLSASSYLSDPNTFRSIAASTKPTTLMSIDLTPNGVAHIAQAPNTPGSRFPHVRSSSAGTSGGVVGSGASITFSALPPSPQSSSRPSSLNNVNPSSSSTANSGAHVQAPLHTAHHPRNNPRPSSPPQDNASMLTLASSAFAMPGTRMGVGIPGWNPSTPSAMGGDSISHFGGSIIGDGEGDMSSQYVLGDDGRLDVDGERDVDASIRALRPRSSRRGSWESGASDWSAPVGPGMSTGTPSRSVWTTNSNRTGGRLSGESEGPTHDKSGSIDDTGDHVLEYPTPISAADPLPATNEDAQWSPDNSSLRKGVETTPKKKGGDLVPSPEESLPSDQRTAAAGNGHPEANKHVDSKNLVDNQTEIGHSAPVTPTA</sequence>
<feature type="compositionally biased region" description="Polar residues" evidence="1">
    <location>
        <begin position="41"/>
        <end position="65"/>
    </location>
</feature>
<feature type="compositionally biased region" description="Polar residues" evidence="1">
    <location>
        <begin position="501"/>
        <end position="512"/>
    </location>
</feature>
<feature type="compositionally biased region" description="Basic and acidic residues" evidence="1">
    <location>
        <begin position="467"/>
        <end position="484"/>
    </location>
</feature>
<feature type="region of interest" description="Disordered" evidence="1">
    <location>
        <begin position="244"/>
        <end position="336"/>
    </location>
</feature>
<feature type="compositionally biased region" description="Low complexity" evidence="1">
    <location>
        <begin position="287"/>
        <end position="304"/>
    </location>
</feature>
<dbReference type="EMBL" id="KN832972">
    <property type="protein sequence ID" value="KIM91008.1"/>
    <property type="molecule type" value="Genomic_DNA"/>
</dbReference>
<feature type="compositionally biased region" description="Basic and acidic residues" evidence="1">
    <location>
        <begin position="550"/>
        <end position="559"/>
    </location>
</feature>
<feature type="compositionally biased region" description="Polar residues" evidence="1">
    <location>
        <begin position="169"/>
        <end position="185"/>
    </location>
</feature>
<evidence type="ECO:0000313" key="3">
    <source>
        <dbReference type="Proteomes" id="UP000054166"/>
    </source>
</evidence>
<dbReference type="InParanoid" id="A0A0C3BWT5"/>
<dbReference type="AlphaFoldDB" id="A0A0C3BWT5"/>
<feature type="region of interest" description="Disordered" evidence="1">
    <location>
        <begin position="413"/>
        <end position="577"/>
    </location>
</feature>
<proteinExistence type="predicted"/>
<dbReference type="Proteomes" id="UP000054166">
    <property type="component" value="Unassembled WGS sequence"/>
</dbReference>
<feature type="compositionally biased region" description="Low complexity" evidence="1">
    <location>
        <begin position="1"/>
        <end position="36"/>
    </location>
</feature>
<feature type="compositionally biased region" description="Polar residues" evidence="1">
    <location>
        <begin position="441"/>
        <end position="457"/>
    </location>
</feature>
<evidence type="ECO:0000256" key="1">
    <source>
        <dbReference type="SAM" id="MobiDB-lite"/>
    </source>
</evidence>
<evidence type="ECO:0000313" key="2">
    <source>
        <dbReference type="EMBL" id="KIM91008.1"/>
    </source>
</evidence>
<feature type="region of interest" description="Disordered" evidence="1">
    <location>
        <begin position="1"/>
        <end position="215"/>
    </location>
</feature>
<name>A0A0C3BWT5_PILCF</name>
<dbReference type="OrthoDB" id="3269047at2759"/>
<feature type="compositionally biased region" description="Basic and acidic residues" evidence="1">
    <location>
        <begin position="514"/>
        <end position="525"/>
    </location>
</feature>
<reference evidence="2 3" key="1">
    <citation type="submission" date="2014-04" db="EMBL/GenBank/DDBJ databases">
        <authorList>
            <consortium name="DOE Joint Genome Institute"/>
            <person name="Kuo A."/>
            <person name="Tarkka M."/>
            <person name="Buscot F."/>
            <person name="Kohler A."/>
            <person name="Nagy L.G."/>
            <person name="Floudas D."/>
            <person name="Copeland A."/>
            <person name="Barry K.W."/>
            <person name="Cichocki N."/>
            <person name="Veneault-Fourrey C."/>
            <person name="LaButti K."/>
            <person name="Lindquist E.A."/>
            <person name="Lipzen A."/>
            <person name="Lundell T."/>
            <person name="Morin E."/>
            <person name="Murat C."/>
            <person name="Sun H."/>
            <person name="Tunlid A."/>
            <person name="Henrissat B."/>
            <person name="Grigoriev I.V."/>
            <person name="Hibbett D.S."/>
            <person name="Martin F."/>
            <person name="Nordberg H.P."/>
            <person name="Cantor M.N."/>
            <person name="Hua S.X."/>
        </authorList>
    </citation>
    <scope>NUCLEOTIDE SEQUENCE [LARGE SCALE GENOMIC DNA]</scope>
    <source>
        <strain evidence="2 3">F 1598</strain>
    </source>
</reference>
<gene>
    <name evidence="2" type="ORF">PILCRDRAFT_159584</name>
</gene>
<organism evidence="2 3">
    <name type="scientific">Piloderma croceum (strain F 1598)</name>
    <dbReference type="NCBI Taxonomy" id="765440"/>
    <lineage>
        <taxon>Eukaryota</taxon>
        <taxon>Fungi</taxon>
        <taxon>Dikarya</taxon>
        <taxon>Basidiomycota</taxon>
        <taxon>Agaricomycotina</taxon>
        <taxon>Agaricomycetes</taxon>
        <taxon>Agaricomycetidae</taxon>
        <taxon>Atheliales</taxon>
        <taxon>Atheliaceae</taxon>
        <taxon>Piloderma</taxon>
    </lineage>
</organism>
<dbReference type="HOGENOM" id="CLU_025278_0_0_1"/>
<feature type="compositionally biased region" description="Low complexity" evidence="1">
    <location>
        <begin position="206"/>
        <end position="215"/>
    </location>
</feature>
<accession>A0A0C3BWT5</accession>
<reference evidence="3" key="2">
    <citation type="submission" date="2015-01" db="EMBL/GenBank/DDBJ databases">
        <title>Evolutionary Origins and Diversification of the Mycorrhizal Mutualists.</title>
        <authorList>
            <consortium name="DOE Joint Genome Institute"/>
            <consortium name="Mycorrhizal Genomics Consortium"/>
            <person name="Kohler A."/>
            <person name="Kuo A."/>
            <person name="Nagy L.G."/>
            <person name="Floudas D."/>
            <person name="Copeland A."/>
            <person name="Barry K.W."/>
            <person name="Cichocki N."/>
            <person name="Veneault-Fourrey C."/>
            <person name="LaButti K."/>
            <person name="Lindquist E.A."/>
            <person name="Lipzen A."/>
            <person name="Lundell T."/>
            <person name="Morin E."/>
            <person name="Murat C."/>
            <person name="Riley R."/>
            <person name="Ohm R."/>
            <person name="Sun H."/>
            <person name="Tunlid A."/>
            <person name="Henrissat B."/>
            <person name="Grigoriev I.V."/>
            <person name="Hibbett D.S."/>
            <person name="Martin F."/>
        </authorList>
    </citation>
    <scope>NUCLEOTIDE SEQUENCE [LARGE SCALE GENOMIC DNA]</scope>
    <source>
        <strain evidence="3">F 1598</strain>
    </source>
</reference>
<keyword evidence="3" id="KW-1185">Reference proteome</keyword>
<protein>
    <submittedName>
        <fullName evidence="2">Uncharacterized protein</fullName>
    </submittedName>
</protein>
<feature type="compositionally biased region" description="Polar residues" evidence="1">
    <location>
        <begin position="560"/>
        <end position="577"/>
    </location>
</feature>